<dbReference type="PANTHER" id="PTHR24271:SF52">
    <property type="entry name" value="GRANZYME K"/>
    <property type="match status" value="1"/>
</dbReference>
<reference evidence="16" key="1">
    <citation type="journal article" date="2004" name="Nature">
        <title>Genome duplication in the teleost fish Tetraodon nigroviridis reveals the early vertebrate proto-karyotype.</title>
        <authorList>
            <person name="Jaillon O."/>
            <person name="Aury J.-M."/>
            <person name="Brunet F."/>
            <person name="Petit J.-L."/>
            <person name="Stange-Thomann N."/>
            <person name="Mauceli E."/>
            <person name="Bouneau L."/>
            <person name="Fischer C."/>
            <person name="Ozouf-Costaz C."/>
            <person name="Bernot A."/>
            <person name="Nicaud S."/>
            <person name="Jaffe D."/>
            <person name="Fisher S."/>
            <person name="Lutfalla G."/>
            <person name="Dossat C."/>
            <person name="Segurens B."/>
            <person name="Dasilva C."/>
            <person name="Salanoubat M."/>
            <person name="Levy M."/>
            <person name="Boudet N."/>
            <person name="Castellano S."/>
            <person name="Anthouard V."/>
            <person name="Jubin C."/>
            <person name="Castelli V."/>
            <person name="Katinka M."/>
            <person name="Vacherie B."/>
            <person name="Biemont C."/>
            <person name="Skalli Z."/>
            <person name="Cattolico L."/>
            <person name="Poulain J."/>
            <person name="De Berardinis V."/>
            <person name="Cruaud C."/>
            <person name="Duprat S."/>
            <person name="Brottier P."/>
            <person name="Coutanceau J.-P."/>
            <person name="Gouzy J."/>
            <person name="Parra G."/>
            <person name="Lardier G."/>
            <person name="Chapple C."/>
            <person name="McKernan K.J."/>
            <person name="McEwan P."/>
            <person name="Bosak S."/>
            <person name="Kellis M."/>
            <person name="Volff J.-N."/>
            <person name="Guigo R."/>
            <person name="Zody M.C."/>
            <person name="Mesirov J."/>
            <person name="Lindblad-Toh K."/>
            <person name="Birren B."/>
            <person name="Nusbaum C."/>
            <person name="Kahn D."/>
            <person name="Robinson-Rechavi M."/>
            <person name="Laudet V."/>
            <person name="Schachter V."/>
            <person name="Quetier F."/>
            <person name="Saurin W."/>
            <person name="Scarpelli C."/>
            <person name="Wincker P."/>
            <person name="Lander E.S."/>
            <person name="Weissenbach J."/>
            <person name="Roest Crollius H."/>
        </authorList>
    </citation>
    <scope>NUCLEOTIDE SEQUENCE [LARGE SCALE GENOMIC DNA]</scope>
</reference>
<dbReference type="InterPro" id="IPR001254">
    <property type="entry name" value="Trypsin_dom"/>
</dbReference>
<keyword evidence="9" id="KW-0325">Glycoprotein</keyword>
<evidence type="ECO:0000256" key="2">
    <source>
        <dbReference type="ARBA" id="ARBA00022525"/>
    </source>
</evidence>
<dbReference type="CDD" id="cd00190">
    <property type="entry name" value="Tryp_SPc"/>
    <property type="match status" value="1"/>
</dbReference>
<reference evidence="15" key="3">
    <citation type="submission" date="2025-09" db="UniProtKB">
        <authorList>
            <consortium name="Ensembl"/>
        </authorList>
    </citation>
    <scope>IDENTIFICATION</scope>
</reference>
<keyword evidence="4 13" id="KW-0732">Signal</keyword>
<evidence type="ECO:0000256" key="9">
    <source>
        <dbReference type="ARBA" id="ARBA00023180"/>
    </source>
</evidence>
<dbReference type="Proteomes" id="UP000007303">
    <property type="component" value="Unassembled WGS sequence"/>
</dbReference>
<keyword evidence="3 12" id="KW-0645">Protease</keyword>
<dbReference type="FunFam" id="2.40.10.10:FF:000054">
    <property type="entry name" value="Complement C1r subcomponent"/>
    <property type="match status" value="1"/>
</dbReference>
<evidence type="ECO:0000256" key="13">
    <source>
        <dbReference type="SAM" id="SignalP"/>
    </source>
</evidence>
<evidence type="ECO:0000256" key="7">
    <source>
        <dbReference type="ARBA" id="ARBA00023145"/>
    </source>
</evidence>
<dbReference type="InterPro" id="IPR043504">
    <property type="entry name" value="Peptidase_S1_PA_chymotrypsin"/>
</dbReference>
<dbReference type="InterPro" id="IPR009003">
    <property type="entry name" value="Peptidase_S1_PA"/>
</dbReference>
<dbReference type="AlphaFoldDB" id="H3DEU3"/>
<evidence type="ECO:0000256" key="1">
    <source>
        <dbReference type="ARBA" id="ARBA00004239"/>
    </source>
</evidence>
<dbReference type="PANTHER" id="PTHR24271">
    <property type="entry name" value="KALLIKREIN-RELATED"/>
    <property type="match status" value="1"/>
</dbReference>
<keyword evidence="6 12" id="KW-0720">Serine protease</keyword>
<evidence type="ECO:0000256" key="11">
    <source>
        <dbReference type="ARBA" id="ARBA00038868"/>
    </source>
</evidence>
<dbReference type="STRING" id="99883.ENSTNIP00000019036"/>
<evidence type="ECO:0000313" key="15">
    <source>
        <dbReference type="Ensembl" id="ENSTNIP00000019036.1"/>
    </source>
</evidence>
<evidence type="ECO:0000259" key="14">
    <source>
        <dbReference type="PROSITE" id="PS50240"/>
    </source>
</evidence>
<evidence type="ECO:0000256" key="12">
    <source>
        <dbReference type="RuleBase" id="RU363034"/>
    </source>
</evidence>
<dbReference type="FunFam" id="2.40.10.10:FF:000005">
    <property type="entry name" value="Serine protease 37"/>
    <property type="match status" value="1"/>
</dbReference>
<dbReference type="SUPFAM" id="SSF50494">
    <property type="entry name" value="Trypsin-like serine proteases"/>
    <property type="match status" value="1"/>
</dbReference>
<dbReference type="InterPro" id="IPR018114">
    <property type="entry name" value="TRYPSIN_HIS"/>
</dbReference>
<evidence type="ECO:0000256" key="10">
    <source>
        <dbReference type="ARBA" id="ARBA00036320"/>
    </source>
</evidence>
<dbReference type="GO" id="GO:0004252">
    <property type="term" value="F:serine-type endopeptidase activity"/>
    <property type="evidence" value="ECO:0007669"/>
    <property type="project" value="UniProtKB-EC"/>
</dbReference>
<dbReference type="PROSITE" id="PS00135">
    <property type="entry name" value="TRYPSIN_SER"/>
    <property type="match status" value="1"/>
</dbReference>
<dbReference type="InterPro" id="IPR033116">
    <property type="entry name" value="TRYPSIN_SER"/>
</dbReference>
<evidence type="ECO:0000256" key="4">
    <source>
        <dbReference type="ARBA" id="ARBA00022729"/>
    </source>
</evidence>
<feature type="signal peptide" evidence="13">
    <location>
        <begin position="1"/>
        <end position="23"/>
    </location>
</feature>
<feature type="chain" id="PRO_5003582255" description="trypsin" evidence="13">
    <location>
        <begin position="24"/>
        <end position="247"/>
    </location>
</feature>
<keyword evidence="16" id="KW-1185">Reference proteome</keyword>
<keyword evidence="5 12" id="KW-0378">Hydrolase</keyword>
<keyword evidence="7" id="KW-0865">Zymogen</keyword>
<dbReference type="SMART" id="SM00020">
    <property type="entry name" value="Tryp_SPc"/>
    <property type="match status" value="1"/>
</dbReference>
<dbReference type="PROSITE" id="PS00134">
    <property type="entry name" value="TRYPSIN_HIS"/>
    <property type="match status" value="1"/>
</dbReference>
<dbReference type="GO" id="GO:0006508">
    <property type="term" value="P:proteolysis"/>
    <property type="evidence" value="ECO:0007669"/>
    <property type="project" value="UniProtKB-KW"/>
</dbReference>
<protein>
    <recommendedName>
        <fullName evidence="11">trypsin</fullName>
        <ecNumber evidence="11">3.4.21.4</ecNumber>
    </recommendedName>
</protein>
<dbReference type="EC" id="3.4.21.4" evidence="11"/>
<evidence type="ECO:0000256" key="8">
    <source>
        <dbReference type="ARBA" id="ARBA00023157"/>
    </source>
</evidence>
<dbReference type="OMA" id="ITNGMIC"/>
<accession>H3DEU3</accession>
<evidence type="ECO:0000256" key="6">
    <source>
        <dbReference type="ARBA" id="ARBA00022825"/>
    </source>
</evidence>
<dbReference type="InterPro" id="IPR001314">
    <property type="entry name" value="Peptidase_S1A"/>
</dbReference>
<dbReference type="PROSITE" id="PS50240">
    <property type="entry name" value="TRYPSIN_DOM"/>
    <property type="match status" value="1"/>
</dbReference>
<dbReference type="PRINTS" id="PR00722">
    <property type="entry name" value="CHYMOTRYPSIN"/>
</dbReference>
<dbReference type="Ensembl" id="ENSTNIT00000019264.1">
    <property type="protein sequence ID" value="ENSTNIP00000019036.1"/>
    <property type="gene ID" value="ENSTNIG00000015948.1"/>
</dbReference>
<dbReference type="Gene3D" id="2.40.10.10">
    <property type="entry name" value="Trypsin-like serine proteases"/>
    <property type="match status" value="2"/>
</dbReference>
<keyword evidence="8" id="KW-1015">Disulfide bond</keyword>
<dbReference type="InParanoid" id="H3DEU3"/>
<sequence>MFSPEVFLLVSCAVLFGVQPGRGSEIFGGKEVKPHSMPYMALVENRQSRCGGTLIHPKWVLTAAHCENMTIVVLGVHSIKKKESWQVLKITQAVPNPAYNKAKKVNDLMLLKLEAAAQLTKTVKWFNLSRPGQEPKAGSSCLVAGWGQTRKRKESDVLMSAKVTVVDWEKCSEYYKPKAVITKEMMCAGSKKADTCQGDSGGPILCKRALVGVTSFGFKCGTGPGVYAYITENHLNWIKKTIRTSEM</sequence>
<evidence type="ECO:0000313" key="16">
    <source>
        <dbReference type="Proteomes" id="UP000007303"/>
    </source>
</evidence>
<proteinExistence type="predicted"/>
<organism evidence="15 16">
    <name type="scientific">Tetraodon nigroviridis</name>
    <name type="common">Spotted green pufferfish</name>
    <name type="synonym">Chelonodon nigroviridis</name>
    <dbReference type="NCBI Taxonomy" id="99883"/>
    <lineage>
        <taxon>Eukaryota</taxon>
        <taxon>Metazoa</taxon>
        <taxon>Chordata</taxon>
        <taxon>Craniata</taxon>
        <taxon>Vertebrata</taxon>
        <taxon>Euteleostomi</taxon>
        <taxon>Actinopterygii</taxon>
        <taxon>Neopterygii</taxon>
        <taxon>Teleostei</taxon>
        <taxon>Neoteleostei</taxon>
        <taxon>Acanthomorphata</taxon>
        <taxon>Eupercaria</taxon>
        <taxon>Tetraodontiformes</taxon>
        <taxon>Tetradontoidea</taxon>
        <taxon>Tetraodontidae</taxon>
        <taxon>Tetraodon</taxon>
    </lineage>
</organism>
<reference evidence="15" key="2">
    <citation type="submission" date="2025-08" db="UniProtKB">
        <authorList>
            <consortium name="Ensembl"/>
        </authorList>
    </citation>
    <scope>IDENTIFICATION</scope>
</reference>
<dbReference type="GO" id="GO:0005576">
    <property type="term" value="C:extracellular region"/>
    <property type="evidence" value="ECO:0007669"/>
    <property type="project" value="UniProtKB-SubCell"/>
</dbReference>
<comment type="subcellular location">
    <subcellularLocation>
        <location evidence="1">Secreted</location>
        <location evidence="1">Extracellular space</location>
    </subcellularLocation>
</comment>
<dbReference type="Pfam" id="PF00089">
    <property type="entry name" value="Trypsin"/>
    <property type="match status" value="1"/>
</dbReference>
<dbReference type="GeneTree" id="ENSGT00940000163484"/>
<name>H3DEU3_TETNG</name>
<feature type="domain" description="Peptidase S1" evidence="14">
    <location>
        <begin position="26"/>
        <end position="243"/>
    </location>
</feature>
<evidence type="ECO:0000256" key="3">
    <source>
        <dbReference type="ARBA" id="ARBA00022670"/>
    </source>
</evidence>
<comment type="catalytic activity">
    <reaction evidence="10">
        <text>Preferential cleavage: Arg-|-Xaa, Lys-|-Xaa.</text>
        <dbReference type="EC" id="3.4.21.4"/>
    </reaction>
</comment>
<keyword evidence="2" id="KW-0964">Secreted</keyword>
<dbReference type="HOGENOM" id="CLU_006842_1_0_1"/>
<evidence type="ECO:0000256" key="5">
    <source>
        <dbReference type="ARBA" id="ARBA00022801"/>
    </source>
</evidence>